<organism evidence="8 9">
    <name type="scientific">Eruca vesicaria subsp. sativa</name>
    <name type="common">Garden rocket</name>
    <name type="synonym">Eruca sativa</name>
    <dbReference type="NCBI Taxonomy" id="29727"/>
    <lineage>
        <taxon>Eukaryota</taxon>
        <taxon>Viridiplantae</taxon>
        <taxon>Streptophyta</taxon>
        <taxon>Embryophyta</taxon>
        <taxon>Tracheophyta</taxon>
        <taxon>Spermatophyta</taxon>
        <taxon>Magnoliopsida</taxon>
        <taxon>eudicotyledons</taxon>
        <taxon>Gunneridae</taxon>
        <taxon>Pentapetalae</taxon>
        <taxon>rosids</taxon>
        <taxon>malvids</taxon>
        <taxon>Brassicales</taxon>
        <taxon>Brassicaceae</taxon>
        <taxon>Brassiceae</taxon>
        <taxon>Eruca</taxon>
    </lineage>
</organism>
<sequence length="977" mass="106923">MKPPSQCPSLPSDQREGNTKNIATPVTDKEGPMVTASTVEDILAEAGDSQPVGDVDSHLKTIAVSSDPVGAWAEPLKIHLPSSSSGSAVPWDAGSDLFQDPSDTSQLPSFSSSQREAHTKNVSMEALGSKVDVIVAKNGGNFTTVTEAVTAAPENSKTRYTILVKRGTYLENVIIGINKTNLTILGEGSDLTTITGSLNNADGKGPYDSATLAVEADGFMAQDICIANTAGPAKGQAVALRISANRAIVYRCRIDAFQDTLYAHKGRHFYGECYITGTVDFICGEATAVFQNCDIEARKPLQGQSNMITAQHCMTNDPKSWFSIHKCNIKAAQDLIPVKGTVKTFLGRPWGDYATVVFMKSVIDDLIDPAGWAPWDNKEGHLSTLFYGEYQNSGPGADTINRVKWKGFKVITDPKEAEQFTVGKLLSGESWLKASGMVAYLKKNFFLVLTIVLLPFVVSSSYGDFSMMVAKNEIDFICTRKDVNSSLCYELLNSIPKISALDFTGLTEFLIKYQSRNVSDGLNQIKSSAGNATDLQTIDLCVRLYENTLYYTDHILKALAAKKYFNVNIYITGVDANMDVCRDELTTKELTHEKVSCFINQTIDDGYKRTRIQGDKNTSSKVCFIIRQSRSKSNTYIPSNSSTICSLPPLRCRHPRRFLRSLALKGEADIVVAKDGTGNFTTVRDAVTAAPENSKKRYIIYVKKGVYEEIVIIGNRKENITIVGDGRDLTVLTGSLSGIKTFQTATLGVDGDGFMAQDISIQNTAGPKKGQAVALRISADMSVVYRCRVDGFQDALYAQSGKQFYRECHITGTVDFICGEAAAVFQYCQIEARKPLEGQSNVITAQSRSNNTKNSGFSIHKCNITATPDLTPVIGTVKTFLGRPWGAYSTVVVIKSFLDDLIDPAGWTPWADDRGRLSTLYYGEYQNNGLGADTTKRVKWEGFKIIQDPKVAAEFTVEKLIGGSWLRDMGVPYEERL</sequence>
<dbReference type="Gene3D" id="1.20.140.40">
    <property type="entry name" value="Invertase/pectin methylesterase inhibitor family protein"/>
    <property type="match status" value="1"/>
</dbReference>
<keyword evidence="5" id="KW-0063">Aspartyl esterase</keyword>
<proteinExistence type="inferred from homology"/>
<comment type="similarity">
    <text evidence="2">In the N-terminal section; belongs to the PMEI family.</text>
</comment>
<evidence type="ECO:0000313" key="8">
    <source>
        <dbReference type="EMBL" id="CAH8355400.1"/>
    </source>
</evidence>
<comment type="similarity">
    <text evidence="3">In the C-terminal section; belongs to the pectinesterase family.</text>
</comment>
<dbReference type="EMBL" id="CAKOAT010207710">
    <property type="protein sequence ID" value="CAH8355400.1"/>
    <property type="molecule type" value="Genomic_DNA"/>
</dbReference>
<comment type="pathway">
    <text evidence="1">Glycan metabolism; pectin degradation; 2-dehydro-3-deoxy-D-gluconate from pectin: step 1/5.</text>
</comment>
<evidence type="ECO:0000256" key="6">
    <source>
        <dbReference type="SAM" id="MobiDB-lite"/>
    </source>
</evidence>
<accession>A0ABC8K905</accession>
<evidence type="ECO:0000256" key="5">
    <source>
        <dbReference type="ARBA" id="ARBA00023085"/>
    </source>
</evidence>
<dbReference type="Pfam" id="PF01095">
    <property type="entry name" value="Pectinesterase"/>
    <property type="match status" value="2"/>
</dbReference>
<name>A0ABC8K905_ERUVS</name>
<evidence type="ECO:0000256" key="4">
    <source>
        <dbReference type="ARBA" id="ARBA00022801"/>
    </source>
</evidence>
<dbReference type="Pfam" id="PF04043">
    <property type="entry name" value="PMEI"/>
    <property type="match status" value="1"/>
</dbReference>
<feature type="domain" description="Pectinesterase inhibitor" evidence="7">
    <location>
        <begin position="469"/>
        <end position="603"/>
    </location>
</feature>
<feature type="region of interest" description="Disordered" evidence="6">
    <location>
        <begin position="91"/>
        <end position="121"/>
    </location>
</feature>
<gene>
    <name evidence="8" type="ORF">ERUC_LOCUS21155</name>
</gene>
<dbReference type="InterPro" id="IPR006501">
    <property type="entry name" value="Pectinesterase_inhib_dom"/>
</dbReference>
<dbReference type="CDD" id="cd15797">
    <property type="entry name" value="PMEI"/>
    <property type="match status" value="1"/>
</dbReference>
<dbReference type="AlphaFoldDB" id="A0ABC8K905"/>
<feature type="compositionally biased region" description="Polar residues" evidence="6">
    <location>
        <begin position="101"/>
        <end position="114"/>
    </location>
</feature>
<dbReference type="InterPro" id="IPR035513">
    <property type="entry name" value="Invertase/methylesterase_inhib"/>
</dbReference>
<evidence type="ECO:0000256" key="2">
    <source>
        <dbReference type="ARBA" id="ARBA00006027"/>
    </source>
</evidence>
<dbReference type="InterPro" id="IPR012334">
    <property type="entry name" value="Pectin_lyas_fold"/>
</dbReference>
<dbReference type="SUPFAM" id="SSF51126">
    <property type="entry name" value="Pectin lyase-like"/>
    <property type="match status" value="2"/>
</dbReference>
<dbReference type="Gene3D" id="2.160.20.10">
    <property type="entry name" value="Single-stranded right-handed beta-helix, Pectin lyase-like"/>
    <property type="match status" value="2"/>
</dbReference>
<keyword evidence="4" id="KW-0378">Hydrolase</keyword>
<evidence type="ECO:0000313" key="9">
    <source>
        <dbReference type="Proteomes" id="UP001642260"/>
    </source>
</evidence>
<dbReference type="NCBIfam" id="TIGR01614">
    <property type="entry name" value="PME_inhib"/>
    <property type="match status" value="1"/>
</dbReference>
<evidence type="ECO:0000256" key="3">
    <source>
        <dbReference type="ARBA" id="ARBA00007786"/>
    </source>
</evidence>
<dbReference type="GO" id="GO:0016787">
    <property type="term" value="F:hydrolase activity"/>
    <property type="evidence" value="ECO:0007669"/>
    <property type="project" value="UniProtKB-KW"/>
</dbReference>
<dbReference type="InterPro" id="IPR000070">
    <property type="entry name" value="Pectinesterase_cat"/>
</dbReference>
<comment type="caution">
    <text evidence="8">The sequence shown here is derived from an EMBL/GenBank/DDBJ whole genome shotgun (WGS) entry which is preliminary data.</text>
</comment>
<evidence type="ECO:0000259" key="7">
    <source>
        <dbReference type="SMART" id="SM00856"/>
    </source>
</evidence>
<dbReference type="FunFam" id="2.160.20.10:FF:000001">
    <property type="entry name" value="Pectinesterase"/>
    <property type="match status" value="2"/>
</dbReference>
<protein>
    <recommendedName>
        <fullName evidence="7">Pectinesterase inhibitor domain-containing protein</fullName>
    </recommendedName>
</protein>
<dbReference type="InterPro" id="IPR034086">
    <property type="entry name" value="PMEI_plant"/>
</dbReference>
<dbReference type="PANTHER" id="PTHR31707">
    <property type="entry name" value="PECTINESTERASE"/>
    <property type="match status" value="1"/>
</dbReference>
<dbReference type="InterPro" id="IPR011050">
    <property type="entry name" value="Pectin_lyase_fold/virulence"/>
</dbReference>
<dbReference type="SUPFAM" id="SSF101148">
    <property type="entry name" value="Plant invertase/pectin methylesterase inhibitor"/>
    <property type="match status" value="1"/>
</dbReference>
<evidence type="ECO:0000256" key="1">
    <source>
        <dbReference type="ARBA" id="ARBA00005184"/>
    </source>
</evidence>
<feature type="region of interest" description="Disordered" evidence="6">
    <location>
        <begin position="1"/>
        <end position="32"/>
    </location>
</feature>
<dbReference type="Proteomes" id="UP001642260">
    <property type="component" value="Unassembled WGS sequence"/>
</dbReference>
<dbReference type="SMART" id="SM00856">
    <property type="entry name" value="PMEI"/>
    <property type="match status" value="1"/>
</dbReference>
<keyword evidence="9" id="KW-1185">Reference proteome</keyword>
<reference evidence="8 9" key="1">
    <citation type="submission" date="2022-03" db="EMBL/GenBank/DDBJ databases">
        <authorList>
            <person name="Macdonald S."/>
            <person name="Ahmed S."/>
            <person name="Newling K."/>
        </authorList>
    </citation>
    <scope>NUCLEOTIDE SEQUENCE [LARGE SCALE GENOMIC DNA]</scope>
</reference>